<name>A0AA39SRZ9_ACESA</name>
<dbReference type="Pfam" id="PF14223">
    <property type="entry name" value="Retrotran_gag_2"/>
    <property type="match status" value="1"/>
</dbReference>
<sequence length="214" mass="24951">MGGREVRGQQMEHELDVPSFVVDQGEKVIGEREVKGQQMAHKLDTPSFGMDKGKKIMGGREVRGFDIALNSKPKDISDEDWNYVNRQACGTIWLCLAKDQKYFVMKETMALSLWKKLEDKYMTKSIENRLYLKKKLFRFQYKKGISMIEHLDNYNKILADLQNLDVEISDENKALLLLNSLPDTYEHLTTTLLYRKDEVKFIDVSNALVNNEYR</sequence>
<comment type="caution">
    <text evidence="1">The sequence shown here is derived from an EMBL/GenBank/DDBJ whole genome shotgun (WGS) entry which is preliminary data.</text>
</comment>
<proteinExistence type="predicted"/>
<reference evidence="1" key="1">
    <citation type="journal article" date="2022" name="Plant J.">
        <title>Strategies of tolerance reflected in two North American maple genomes.</title>
        <authorList>
            <person name="McEvoy S.L."/>
            <person name="Sezen U.U."/>
            <person name="Trouern-Trend A."/>
            <person name="McMahon S.M."/>
            <person name="Schaberg P.G."/>
            <person name="Yang J."/>
            <person name="Wegrzyn J.L."/>
            <person name="Swenson N.G."/>
        </authorList>
    </citation>
    <scope>NUCLEOTIDE SEQUENCE</scope>
    <source>
        <strain evidence="1">NS2018</strain>
    </source>
</reference>
<accession>A0AA39SRZ9</accession>
<evidence type="ECO:0000313" key="2">
    <source>
        <dbReference type="Proteomes" id="UP001168877"/>
    </source>
</evidence>
<evidence type="ECO:0000313" key="1">
    <source>
        <dbReference type="EMBL" id="KAK0597154.1"/>
    </source>
</evidence>
<dbReference type="EMBL" id="JAUESC010000004">
    <property type="protein sequence ID" value="KAK0597154.1"/>
    <property type="molecule type" value="Genomic_DNA"/>
</dbReference>
<protein>
    <recommendedName>
        <fullName evidence="3">Retrovirus-related Pol polyprotein from transposon TNT 1-94</fullName>
    </recommendedName>
</protein>
<reference evidence="1" key="2">
    <citation type="submission" date="2023-06" db="EMBL/GenBank/DDBJ databases">
        <authorList>
            <person name="Swenson N.G."/>
            <person name="Wegrzyn J.L."/>
            <person name="Mcevoy S.L."/>
        </authorList>
    </citation>
    <scope>NUCLEOTIDE SEQUENCE</scope>
    <source>
        <strain evidence="1">NS2018</strain>
        <tissue evidence="1">Leaf</tissue>
    </source>
</reference>
<evidence type="ECO:0008006" key="3">
    <source>
        <dbReference type="Google" id="ProtNLM"/>
    </source>
</evidence>
<organism evidence="1 2">
    <name type="scientific">Acer saccharum</name>
    <name type="common">Sugar maple</name>
    <dbReference type="NCBI Taxonomy" id="4024"/>
    <lineage>
        <taxon>Eukaryota</taxon>
        <taxon>Viridiplantae</taxon>
        <taxon>Streptophyta</taxon>
        <taxon>Embryophyta</taxon>
        <taxon>Tracheophyta</taxon>
        <taxon>Spermatophyta</taxon>
        <taxon>Magnoliopsida</taxon>
        <taxon>eudicotyledons</taxon>
        <taxon>Gunneridae</taxon>
        <taxon>Pentapetalae</taxon>
        <taxon>rosids</taxon>
        <taxon>malvids</taxon>
        <taxon>Sapindales</taxon>
        <taxon>Sapindaceae</taxon>
        <taxon>Hippocastanoideae</taxon>
        <taxon>Acereae</taxon>
        <taxon>Acer</taxon>
    </lineage>
</organism>
<dbReference type="Proteomes" id="UP001168877">
    <property type="component" value="Unassembled WGS sequence"/>
</dbReference>
<gene>
    <name evidence="1" type="ORF">LWI29_022302</name>
</gene>
<keyword evidence="2" id="KW-1185">Reference proteome</keyword>
<dbReference type="AlphaFoldDB" id="A0AA39SRZ9"/>